<dbReference type="InterPro" id="IPR010095">
    <property type="entry name" value="Cas12f1-like_TNB"/>
</dbReference>
<keyword evidence="1" id="KW-0238">DNA-binding</keyword>
<dbReference type="NCBIfam" id="TIGR01766">
    <property type="entry name" value="IS200/IS605 family accessory protein TnpB-like domain"/>
    <property type="match status" value="1"/>
</dbReference>
<feature type="domain" description="Cas12f1-like TNB" evidence="2">
    <location>
        <begin position="313"/>
        <end position="379"/>
    </location>
</feature>
<dbReference type="Pfam" id="PF07282">
    <property type="entry name" value="Cas12f1-like_TNB"/>
    <property type="match status" value="1"/>
</dbReference>
<dbReference type="Proteomes" id="UP000830835">
    <property type="component" value="Unassembled WGS sequence"/>
</dbReference>
<comment type="caution">
    <text evidence="3">The sequence shown here is derived from an EMBL/GenBank/DDBJ whole genome shotgun (WGS) entry which is preliminary data.</text>
</comment>
<evidence type="ECO:0000313" key="3">
    <source>
        <dbReference type="EMBL" id="MCJ2542363.1"/>
    </source>
</evidence>
<organism evidence="3 4">
    <name type="scientific">Thermostichus vulcanus str. 'Rupite'</name>
    <dbReference type="NCBI Taxonomy" id="2813851"/>
    <lineage>
        <taxon>Bacteria</taxon>
        <taxon>Bacillati</taxon>
        <taxon>Cyanobacteriota</taxon>
        <taxon>Cyanophyceae</taxon>
        <taxon>Thermostichales</taxon>
        <taxon>Thermostichaceae</taxon>
        <taxon>Thermostichus</taxon>
    </lineage>
</organism>
<proteinExistence type="predicted"/>
<reference evidence="3" key="1">
    <citation type="submission" date="2021-02" db="EMBL/GenBank/DDBJ databases">
        <title>The CRISPR/cas machinery reduction and long-range gene transfer in the hot spring cyanobacterium Synechococcus.</title>
        <authorList>
            <person name="Dvorak P."/>
            <person name="Jahodarova E."/>
            <person name="Hasler P."/>
            <person name="Poulickova A."/>
        </authorList>
    </citation>
    <scope>NUCLEOTIDE SEQUENCE</scope>
    <source>
        <strain evidence="3">Rupite</strain>
    </source>
</reference>
<dbReference type="EMBL" id="JAFIRA010000009">
    <property type="protein sequence ID" value="MCJ2542363.1"/>
    <property type="molecule type" value="Genomic_DNA"/>
</dbReference>
<sequence length="423" mass="47813">MNQVLTISCKLKVSESQATKLDATLDAFGQALNWVNQNTPEKIVNAVKLQSLCYYQIRNRFGLSSNLAQQVCRRVAGSRKVAKQKNRPVKAFKGSFVTYDARIFSFREKDWTVSLTTVEGRERFGLAIGNYQRGMLKGSHPKSATLVKRQDGSYYLQICLESKPPKPQGGDKVLGVDLGRTDIAHTQCSAPLTRTEGQHWNGQDITKVRDHFASLRAKLQHKASKGTRSSRRRCRQLLQRLSGRERRFQSWVNHNVSKRIVATAEALSASIALEDLTGIRERTNQQPRNKTERRRSNSWAFHQLRLFIVLRTTQRVIGYKALRSGVKVVFVDPRYTSQTCHRCLHIHSDPDQSYRRGKQFQCGHCGWYGDADFNGAKNIRAPHRWRDQAIGALVNRPGGPWLSCQITGGLLKACALPARVSVG</sequence>
<keyword evidence="4" id="KW-1185">Reference proteome</keyword>
<dbReference type="NCBIfam" id="NF040570">
    <property type="entry name" value="guided_TnpB"/>
    <property type="match status" value="1"/>
</dbReference>
<evidence type="ECO:0000313" key="4">
    <source>
        <dbReference type="Proteomes" id="UP000830835"/>
    </source>
</evidence>
<name>A0ABT0C9B2_THEVL</name>
<evidence type="ECO:0000259" key="2">
    <source>
        <dbReference type="Pfam" id="PF07282"/>
    </source>
</evidence>
<protein>
    <submittedName>
        <fullName evidence="3">Transposase</fullName>
    </submittedName>
</protein>
<evidence type="ECO:0000256" key="1">
    <source>
        <dbReference type="ARBA" id="ARBA00023125"/>
    </source>
</evidence>
<dbReference type="RefSeq" id="WP_244349593.1">
    <property type="nucleotide sequence ID" value="NZ_JAFIRA010000009.1"/>
</dbReference>
<gene>
    <name evidence="3" type="ORF">JX360_05485</name>
</gene>
<accession>A0ABT0C9B2</accession>